<reference evidence="1" key="1">
    <citation type="submission" date="2012-09" db="EMBL/GenBank/DDBJ databases">
        <authorList>
            <person name="Martin A.A."/>
        </authorList>
    </citation>
    <scope>NUCLEOTIDE SEQUENCE</scope>
</reference>
<name>A0A0K0DRE6_ANGCA</name>
<evidence type="ECO:0000313" key="1">
    <source>
        <dbReference type="Proteomes" id="UP000035642"/>
    </source>
</evidence>
<protein>
    <submittedName>
        <fullName evidence="2">Uncharacterized protein</fullName>
    </submittedName>
</protein>
<proteinExistence type="predicted"/>
<evidence type="ECO:0000313" key="2">
    <source>
        <dbReference type="WBParaSite" id="ACAC_0001433501-mRNA-1"/>
    </source>
</evidence>
<sequence length="95" mass="10380">MLSNFHPLSVISVLRRANGSERSTLRLVPTNETEDPTVCGLMPPGVCAKIDKLLVGHSYFQSDLLQGCHSNLASLQVRSDSATKKLKVDKDDTAR</sequence>
<organism evidence="1 2">
    <name type="scientific">Angiostrongylus cantonensis</name>
    <name type="common">Rat lungworm</name>
    <dbReference type="NCBI Taxonomy" id="6313"/>
    <lineage>
        <taxon>Eukaryota</taxon>
        <taxon>Metazoa</taxon>
        <taxon>Ecdysozoa</taxon>
        <taxon>Nematoda</taxon>
        <taxon>Chromadorea</taxon>
        <taxon>Rhabditida</taxon>
        <taxon>Rhabditina</taxon>
        <taxon>Rhabditomorpha</taxon>
        <taxon>Strongyloidea</taxon>
        <taxon>Metastrongylidae</taxon>
        <taxon>Angiostrongylus</taxon>
    </lineage>
</organism>
<keyword evidence="1" id="KW-1185">Reference proteome</keyword>
<dbReference type="AlphaFoldDB" id="A0A0K0DRE6"/>
<accession>A0A0K0DRE6</accession>
<dbReference type="WBParaSite" id="ACAC_0001433501-mRNA-1">
    <property type="protein sequence ID" value="ACAC_0001433501-mRNA-1"/>
    <property type="gene ID" value="ACAC_0001433501"/>
</dbReference>
<dbReference type="Proteomes" id="UP000035642">
    <property type="component" value="Unassembled WGS sequence"/>
</dbReference>
<reference evidence="2" key="2">
    <citation type="submission" date="2017-02" db="UniProtKB">
        <authorList>
            <consortium name="WormBaseParasite"/>
        </authorList>
    </citation>
    <scope>IDENTIFICATION</scope>
</reference>